<dbReference type="AlphaFoldDB" id="A0A1I1TY87"/>
<protein>
    <submittedName>
        <fullName evidence="4">TolB amino-terminal domain-containing protein</fullName>
    </submittedName>
</protein>
<evidence type="ECO:0000259" key="3">
    <source>
        <dbReference type="PROSITE" id="PS51755"/>
    </source>
</evidence>
<dbReference type="STRING" id="32040.SAMN04489710_104162"/>
<keyword evidence="5" id="KW-1185">Reference proteome</keyword>
<dbReference type="InterPro" id="IPR001867">
    <property type="entry name" value="OmpR/PhoB-type_DNA-bd"/>
</dbReference>
<dbReference type="InterPro" id="IPR011990">
    <property type="entry name" value="TPR-like_helical_dom_sf"/>
</dbReference>
<dbReference type="SUPFAM" id="SSF46894">
    <property type="entry name" value="C-terminal effector domain of the bipartite response regulators"/>
    <property type="match status" value="1"/>
</dbReference>
<dbReference type="Pfam" id="PF00486">
    <property type="entry name" value="Trans_reg_C"/>
    <property type="match status" value="1"/>
</dbReference>
<dbReference type="Gene3D" id="3.40.50.10070">
    <property type="entry name" value="TolB, N-terminal domain"/>
    <property type="match status" value="1"/>
</dbReference>
<reference evidence="5" key="1">
    <citation type="submission" date="2016-10" db="EMBL/GenBank/DDBJ databases">
        <authorList>
            <person name="Varghese N."/>
            <person name="Submissions S."/>
        </authorList>
    </citation>
    <scope>NUCLEOTIDE SEQUENCE [LARGE SCALE GENOMIC DNA]</scope>
    <source>
        <strain evidence="5">DSM 7481</strain>
    </source>
</reference>
<dbReference type="InterPro" id="IPR016032">
    <property type="entry name" value="Sig_transdc_resp-reg_C-effctor"/>
</dbReference>
<gene>
    <name evidence="4" type="ORF">SAMN04489710_104162</name>
</gene>
<dbReference type="GO" id="GO:0000160">
    <property type="term" value="P:phosphorelay signal transduction system"/>
    <property type="evidence" value="ECO:0007669"/>
    <property type="project" value="InterPro"/>
</dbReference>
<dbReference type="CDD" id="cd00383">
    <property type="entry name" value="trans_reg_C"/>
    <property type="match status" value="1"/>
</dbReference>
<dbReference type="InterPro" id="IPR036388">
    <property type="entry name" value="WH-like_DNA-bd_sf"/>
</dbReference>
<keyword evidence="1 2" id="KW-0238">DNA-binding</keyword>
<name>A0A1I1TY87_9BURK</name>
<dbReference type="Proteomes" id="UP000199517">
    <property type="component" value="Unassembled WGS sequence"/>
</dbReference>
<dbReference type="SMART" id="SM00862">
    <property type="entry name" value="Trans_reg_C"/>
    <property type="match status" value="1"/>
</dbReference>
<evidence type="ECO:0000256" key="1">
    <source>
        <dbReference type="ARBA" id="ARBA00023125"/>
    </source>
</evidence>
<dbReference type="RefSeq" id="WP_092950678.1">
    <property type="nucleotide sequence ID" value="NZ_FOMQ01000004.1"/>
</dbReference>
<feature type="domain" description="OmpR/PhoB-type" evidence="3">
    <location>
        <begin position="2"/>
        <end position="95"/>
    </location>
</feature>
<organism evidence="4 5">
    <name type="scientific">Paracidovorax konjaci</name>
    <dbReference type="NCBI Taxonomy" id="32040"/>
    <lineage>
        <taxon>Bacteria</taxon>
        <taxon>Pseudomonadati</taxon>
        <taxon>Pseudomonadota</taxon>
        <taxon>Betaproteobacteria</taxon>
        <taxon>Burkholderiales</taxon>
        <taxon>Comamonadaceae</taxon>
        <taxon>Paracidovorax</taxon>
    </lineage>
</organism>
<dbReference type="SUPFAM" id="SSF48452">
    <property type="entry name" value="TPR-like"/>
    <property type="match status" value="1"/>
</dbReference>
<feature type="DNA-binding region" description="OmpR/PhoB-type" evidence="2">
    <location>
        <begin position="2"/>
        <end position="95"/>
    </location>
</feature>
<accession>A0A1I1TY87</accession>
<evidence type="ECO:0000313" key="4">
    <source>
        <dbReference type="EMBL" id="SFD63567.1"/>
    </source>
</evidence>
<sequence>MAVEFAFDHFVLRVRERQLLANGQPVVLGARAFDVLCALVYKAGALVTKTELFSLVWPGMVVEENNLQVHVSALRKLVGSELIVTIPGQGYRFVGRVAEHARGEGTPPAAATVLEPAAARSVAVLPFGVDAQTDQRYFADGMAEDIINRLSRSRWLYVIARNSAVQYRHPLPPNSVISRELGVRYIVSGQIRFGASRVRVTAELIDATRNETVWAHSYDRSVDDLFEVQDAISAAIVSNIEPVYLRREELVNSRQPPRDRQHWELLMRARWHFWRSSRDHVQKAEHYAEQALDSKPDDPPSLALLSFVRMTRVWAGWSDCPRVDISEAHRLALRAVSNDDTDAFAHFTLGTALSFTRSFAQAISEQEHALSIYPQFAAAAGELGRVLAFCGRTQEAAAFALQACEASPLDPHVSLWIRTRALASFIEGDYPGAEAFALQALAKRPDWFFNHYLLAACQSASGHVEEGRQTLEQARKFGPYSLNALKAGHPFIDEAHLNHYTECLRQAGWRGQ</sequence>
<evidence type="ECO:0000256" key="2">
    <source>
        <dbReference type="PROSITE-ProRule" id="PRU01091"/>
    </source>
</evidence>
<dbReference type="Gene3D" id="1.25.40.10">
    <property type="entry name" value="Tetratricopeptide repeat domain"/>
    <property type="match status" value="1"/>
</dbReference>
<dbReference type="Gene3D" id="1.10.10.10">
    <property type="entry name" value="Winged helix-like DNA-binding domain superfamily/Winged helix DNA-binding domain"/>
    <property type="match status" value="1"/>
</dbReference>
<dbReference type="GO" id="GO:0006355">
    <property type="term" value="P:regulation of DNA-templated transcription"/>
    <property type="evidence" value="ECO:0007669"/>
    <property type="project" value="InterPro"/>
</dbReference>
<dbReference type="SUPFAM" id="SSF52964">
    <property type="entry name" value="TolB, N-terminal domain"/>
    <property type="match status" value="1"/>
</dbReference>
<dbReference type="EMBL" id="FOMQ01000004">
    <property type="protein sequence ID" value="SFD63567.1"/>
    <property type="molecule type" value="Genomic_DNA"/>
</dbReference>
<dbReference type="PANTHER" id="PTHR47691:SF3">
    <property type="entry name" value="HTH-TYPE TRANSCRIPTIONAL REGULATOR RV0890C-RELATED"/>
    <property type="match status" value="1"/>
</dbReference>
<dbReference type="PANTHER" id="PTHR47691">
    <property type="entry name" value="REGULATOR-RELATED"/>
    <property type="match status" value="1"/>
</dbReference>
<evidence type="ECO:0000313" key="5">
    <source>
        <dbReference type="Proteomes" id="UP000199517"/>
    </source>
</evidence>
<proteinExistence type="predicted"/>
<dbReference type="GO" id="GO:0003677">
    <property type="term" value="F:DNA binding"/>
    <property type="evidence" value="ECO:0007669"/>
    <property type="project" value="UniProtKB-UniRule"/>
</dbReference>
<dbReference type="OrthoDB" id="9045337at2"/>
<dbReference type="PROSITE" id="PS51755">
    <property type="entry name" value="OMPR_PHOB"/>
    <property type="match status" value="1"/>
</dbReference>